<accession>A0A9P0NLF7</accession>
<organism evidence="1 2">
    <name type="scientific">Aphis gossypii</name>
    <name type="common">Cotton aphid</name>
    <dbReference type="NCBI Taxonomy" id="80765"/>
    <lineage>
        <taxon>Eukaryota</taxon>
        <taxon>Metazoa</taxon>
        <taxon>Ecdysozoa</taxon>
        <taxon>Arthropoda</taxon>
        <taxon>Hexapoda</taxon>
        <taxon>Insecta</taxon>
        <taxon>Pterygota</taxon>
        <taxon>Neoptera</taxon>
        <taxon>Paraneoptera</taxon>
        <taxon>Hemiptera</taxon>
        <taxon>Sternorrhyncha</taxon>
        <taxon>Aphidomorpha</taxon>
        <taxon>Aphidoidea</taxon>
        <taxon>Aphididae</taxon>
        <taxon>Aphidini</taxon>
        <taxon>Aphis</taxon>
        <taxon>Aphis</taxon>
    </lineage>
</organism>
<dbReference type="Proteomes" id="UP001154329">
    <property type="component" value="Chromosome 3"/>
</dbReference>
<evidence type="ECO:0000313" key="2">
    <source>
        <dbReference type="Proteomes" id="UP001154329"/>
    </source>
</evidence>
<dbReference type="EMBL" id="OU899036">
    <property type="protein sequence ID" value="CAH1731427.1"/>
    <property type="molecule type" value="Genomic_DNA"/>
</dbReference>
<name>A0A9P0NLF7_APHGO</name>
<reference evidence="1" key="1">
    <citation type="submission" date="2022-02" db="EMBL/GenBank/DDBJ databases">
        <authorList>
            <person name="King R."/>
        </authorList>
    </citation>
    <scope>NUCLEOTIDE SEQUENCE</scope>
</reference>
<protein>
    <submittedName>
        <fullName evidence="1">Uncharacterized protein</fullName>
    </submittedName>
</protein>
<evidence type="ECO:0000313" key="1">
    <source>
        <dbReference type="EMBL" id="CAH1731427.1"/>
    </source>
</evidence>
<reference evidence="1" key="2">
    <citation type="submission" date="2022-10" db="EMBL/GenBank/DDBJ databases">
        <authorList>
            <consortium name="ENA_rothamsted_submissions"/>
            <consortium name="culmorum"/>
            <person name="King R."/>
        </authorList>
    </citation>
    <scope>NUCLEOTIDE SEQUENCE</scope>
</reference>
<gene>
    <name evidence="1" type="ORF">APHIGO_LOCUS8137</name>
</gene>
<dbReference type="AlphaFoldDB" id="A0A9P0NLF7"/>
<sequence>MSSSAIVDIQCVLGAGNKYMIKEMSVVDTAETWASQHWIFKNSNSKQDDKSRKTNKWL</sequence>
<keyword evidence="2" id="KW-1185">Reference proteome</keyword>
<proteinExistence type="predicted"/>